<sequence>MNAPAVGLAPQRVLIAMPGCEAAAMRLAIPLSAELGHAAVTHFPDGESYVRLYTPVHGAEVAIVCTLDHPDQKCLPLLWLAIAAREGGARRVGLIAPYLAYMRQDAVFHPGEVRAAEHFAALLNGAFDWLVTVDPHLHRIAHLSDVYRMPTAAVEAAPAIAAWIQAHVRAPFLIGPDEESRQWVAQVADICEAPWAALAKTRHSAWHVEVADAPAIPPRCIPVLVDDIVSTGRTMLAAAESLRRAGHPQPVCIGVHALFAADAYSQLCAASADVVTCDTIPHPSNRIALTKPLVDAITRMFDLPLRASQQLLAG</sequence>
<dbReference type="Proteomes" id="UP001162811">
    <property type="component" value="Unassembled WGS sequence"/>
</dbReference>
<reference evidence="5" key="1">
    <citation type="submission" date="2022-06" db="EMBL/GenBank/DDBJ databases">
        <authorList>
            <person name="Lu C.-H."/>
        </authorList>
    </citation>
    <scope>NUCLEOTIDE SEQUENCE</scope>
    <source>
        <strain evidence="5">21MJYT02-11</strain>
    </source>
</reference>
<accession>A0ABT1AK92</accession>
<dbReference type="Pfam" id="PF00156">
    <property type="entry name" value="Pribosyltran"/>
    <property type="match status" value="1"/>
</dbReference>
<evidence type="ECO:0000256" key="1">
    <source>
        <dbReference type="ARBA" id="ARBA00022727"/>
    </source>
</evidence>
<dbReference type="PANTHER" id="PTHR10210:SF41">
    <property type="entry name" value="RIBOSE-PHOSPHATE PYROPHOSPHOKINASE 1, CHLOROPLASTIC"/>
    <property type="match status" value="1"/>
</dbReference>
<reference evidence="5" key="2">
    <citation type="journal article" date="2023" name="Front. Microbiol.">
        <title>Ralstonia chuxiongensis sp. nov., Ralstonia mojiangensis sp. nov., and Ralstonia soli sp. nov., isolated from tobacco fields, are three novel species in the family Burkholderiaceae.</title>
        <authorList>
            <person name="Lu C.H."/>
            <person name="Zhang Y.Y."/>
            <person name="Jiang N."/>
            <person name="Chen W."/>
            <person name="Shao X."/>
            <person name="Zhao Z.M."/>
            <person name="Lu W.L."/>
            <person name="Hu X."/>
            <person name="Xi Y.X."/>
            <person name="Zou S.Y."/>
            <person name="Wei Q.J."/>
            <person name="Lin Z.L."/>
            <person name="Gong L."/>
            <person name="Gai X.T."/>
            <person name="Zhang L.Q."/>
            <person name="Li J.Y."/>
            <person name="Jin Y."/>
            <person name="Xia Z.Y."/>
        </authorList>
    </citation>
    <scope>NUCLEOTIDE SEQUENCE</scope>
    <source>
        <strain evidence="5">21MJYT02-11</strain>
    </source>
</reference>
<name>A0ABT1AK92_9RALS</name>
<dbReference type="NCBIfam" id="TIGR01251">
    <property type="entry name" value="ribP_PPkin"/>
    <property type="match status" value="1"/>
</dbReference>
<protein>
    <submittedName>
        <fullName evidence="5">Ribose-phosphate pyrophosphokinase</fullName>
    </submittedName>
</protein>
<evidence type="ECO:0000259" key="3">
    <source>
        <dbReference type="Pfam" id="PF00156"/>
    </source>
</evidence>
<dbReference type="CDD" id="cd06223">
    <property type="entry name" value="PRTases_typeI"/>
    <property type="match status" value="1"/>
</dbReference>
<comment type="caution">
    <text evidence="5">The sequence shown here is derived from an EMBL/GenBank/DDBJ whole genome shotgun (WGS) entry which is preliminary data.</text>
</comment>
<dbReference type="PANTHER" id="PTHR10210">
    <property type="entry name" value="RIBOSE-PHOSPHATE DIPHOSPHOKINASE FAMILY MEMBER"/>
    <property type="match status" value="1"/>
</dbReference>
<dbReference type="SMART" id="SM01400">
    <property type="entry name" value="Pribosyltran_N"/>
    <property type="match status" value="1"/>
</dbReference>
<dbReference type="InterPro" id="IPR000836">
    <property type="entry name" value="PRTase_dom"/>
</dbReference>
<evidence type="ECO:0000256" key="2">
    <source>
        <dbReference type="RuleBase" id="RU004324"/>
    </source>
</evidence>
<comment type="similarity">
    <text evidence="2">Belongs to the ribose-phosphate pyrophosphokinase family.</text>
</comment>
<dbReference type="InterPro" id="IPR005946">
    <property type="entry name" value="Rib-P_diPkinase"/>
</dbReference>
<evidence type="ECO:0000259" key="4">
    <source>
        <dbReference type="Pfam" id="PF13793"/>
    </source>
</evidence>
<dbReference type="Pfam" id="PF13793">
    <property type="entry name" value="Pribosyltran_N"/>
    <property type="match status" value="1"/>
</dbReference>
<dbReference type="EMBL" id="JAMXHT010000004">
    <property type="protein sequence ID" value="MCO5398848.1"/>
    <property type="molecule type" value="Genomic_DNA"/>
</dbReference>
<feature type="domain" description="Ribose-phosphate pyrophosphokinase N-terminal" evidence="4">
    <location>
        <begin position="15"/>
        <end position="124"/>
    </location>
</feature>
<dbReference type="Gene3D" id="3.40.50.2020">
    <property type="match status" value="2"/>
</dbReference>
<dbReference type="SUPFAM" id="SSF53271">
    <property type="entry name" value="PRTase-like"/>
    <property type="match status" value="2"/>
</dbReference>
<proteinExistence type="inferred from homology"/>
<evidence type="ECO:0000313" key="5">
    <source>
        <dbReference type="EMBL" id="MCO5398848.1"/>
    </source>
</evidence>
<organism evidence="5 6">
    <name type="scientific">Ralstonia soli</name>
    <dbReference type="NCBI Taxonomy" id="2953896"/>
    <lineage>
        <taxon>Bacteria</taxon>
        <taxon>Pseudomonadati</taxon>
        <taxon>Pseudomonadota</taxon>
        <taxon>Betaproteobacteria</taxon>
        <taxon>Burkholderiales</taxon>
        <taxon>Burkholderiaceae</taxon>
        <taxon>Ralstonia</taxon>
    </lineage>
</organism>
<dbReference type="InterPro" id="IPR029057">
    <property type="entry name" value="PRTase-like"/>
</dbReference>
<gene>
    <name evidence="5" type="ORF">NG900_11670</name>
</gene>
<dbReference type="InterPro" id="IPR029099">
    <property type="entry name" value="Pribosyltran_N"/>
</dbReference>
<evidence type="ECO:0000313" key="6">
    <source>
        <dbReference type="Proteomes" id="UP001162811"/>
    </source>
</evidence>
<keyword evidence="1 2" id="KW-0545">Nucleotide biosynthesis</keyword>
<dbReference type="NCBIfam" id="NF005537">
    <property type="entry name" value="PRK07199.1"/>
    <property type="match status" value="1"/>
</dbReference>
<keyword evidence="6" id="KW-1185">Reference proteome</keyword>
<feature type="domain" description="Phosphoribosyltransferase" evidence="3">
    <location>
        <begin position="159"/>
        <end position="281"/>
    </location>
</feature>
<dbReference type="RefSeq" id="WP_252680326.1">
    <property type="nucleotide sequence ID" value="NZ_JAMXHT010000004.1"/>
</dbReference>